<sequence length="336" mass="38696">MNRISFFVSQYRYARGTNKSFPPKQFSISFAREGSEDVKDQNFAESKVVDFFVNKNRKTTGVVPRRVTQIPWRKNWTGRRRSKLEQLPVELLYEIQLFALSDSLPYSSRLLYDTFNASPNSFRAQYIFGRVLRPSSSWPPDFFSRVIRFRLCSSQVLDIICNRCADTTGLSKTTEIPRHLFQHLLRLQRPSSEWSDADHPLPYLRHLHKKVPHLNLNSHGGYALAMAVHGGFVQLIQYLLAFGADPRRKDGLSVLIAVRKKNLHLVRLLVEPGYGGKVNGAKKRKIADRISCERYPELLKAAVKCDARHIVNYLRQKGCVPDMKTLGLMRSSDERD</sequence>
<accession>A0A9P7VWP7</accession>
<organism evidence="2 3">
    <name type="scientific">Guyanagaster necrorhizus</name>
    <dbReference type="NCBI Taxonomy" id="856835"/>
    <lineage>
        <taxon>Eukaryota</taxon>
        <taxon>Fungi</taxon>
        <taxon>Dikarya</taxon>
        <taxon>Basidiomycota</taxon>
        <taxon>Agaricomycotina</taxon>
        <taxon>Agaricomycetes</taxon>
        <taxon>Agaricomycetidae</taxon>
        <taxon>Agaricales</taxon>
        <taxon>Marasmiineae</taxon>
        <taxon>Physalacriaceae</taxon>
        <taxon>Guyanagaster</taxon>
    </lineage>
</organism>
<dbReference type="PROSITE" id="PS50088">
    <property type="entry name" value="ANK_REPEAT"/>
    <property type="match status" value="1"/>
</dbReference>
<dbReference type="InterPro" id="IPR036770">
    <property type="entry name" value="Ankyrin_rpt-contain_sf"/>
</dbReference>
<dbReference type="RefSeq" id="XP_043041844.1">
    <property type="nucleotide sequence ID" value="XM_043177006.1"/>
</dbReference>
<evidence type="ECO:0000256" key="1">
    <source>
        <dbReference type="PROSITE-ProRule" id="PRU00023"/>
    </source>
</evidence>
<evidence type="ECO:0000313" key="2">
    <source>
        <dbReference type="EMBL" id="KAG7448344.1"/>
    </source>
</evidence>
<evidence type="ECO:0000313" key="3">
    <source>
        <dbReference type="Proteomes" id="UP000812287"/>
    </source>
</evidence>
<gene>
    <name evidence="2" type="ORF">BT62DRAFT_1004143</name>
</gene>
<dbReference type="GeneID" id="66099293"/>
<dbReference type="AlphaFoldDB" id="A0A9P7VWP7"/>
<comment type="caution">
    <text evidence="2">The sequence shown here is derived from an EMBL/GenBank/DDBJ whole genome shotgun (WGS) entry which is preliminary data.</text>
</comment>
<name>A0A9P7VWP7_9AGAR</name>
<dbReference type="OrthoDB" id="539213at2759"/>
<feature type="repeat" description="ANK" evidence="1">
    <location>
        <begin position="219"/>
        <end position="251"/>
    </location>
</feature>
<dbReference type="Proteomes" id="UP000812287">
    <property type="component" value="Unassembled WGS sequence"/>
</dbReference>
<keyword evidence="1" id="KW-0040">ANK repeat</keyword>
<dbReference type="SUPFAM" id="SSF48403">
    <property type="entry name" value="Ankyrin repeat"/>
    <property type="match status" value="1"/>
</dbReference>
<dbReference type="EMBL" id="MU250530">
    <property type="protein sequence ID" value="KAG7448344.1"/>
    <property type="molecule type" value="Genomic_DNA"/>
</dbReference>
<proteinExistence type="predicted"/>
<dbReference type="InterPro" id="IPR002110">
    <property type="entry name" value="Ankyrin_rpt"/>
</dbReference>
<protein>
    <submittedName>
        <fullName evidence="2">Uncharacterized protein</fullName>
    </submittedName>
</protein>
<reference evidence="2" key="1">
    <citation type="submission" date="2020-11" db="EMBL/GenBank/DDBJ databases">
        <title>Adaptations for nitrogen fixation in a non-lichenized fungal sporocarp promotes dispersal by wood-feeding termites.</title>
        <authorList>
            <consortium name="DOE Joint Genome Institute"/>
            <person name="Koch R.A."/>
            <person name="Yoon G."/>
            <person name="Arayal U."/>
            <person name="Lail K."/>
            <person name="Amirebrahimi M."/>
            <person name="Labutti K."/>
            <person name="Lipzen A."/>
            <person name="Riley R."/>
            <person name="Barry K."/>
            <person name="Henrissat B."/>
            <person name="Grigoriev I.V."/>
            <person name="Herr J.R."/>
            <person name="Aime M.C."/>
        </authorList>
    </citation>
    <scope>NUCLEOTIDE SEQUENCE</scope>
    <source>
        <strain evidence="2">MCA 3950</strain>
    </source>
</reference>
<dbReference type="Gene3D" id="1.25.40.20">
    <property type="entry name" value="Ankyrin repeat-containing domain"/>
    <property type="match status" value="1"/>
</dbReference>
<keyword evidence="3" id="KW-1185">Reference proteome</keyword>